<sequence length="158" mass="18229">MPFEVTNYLLIDIDNEFSRAFAGHYFNSAKRDAPSTLVIAGANTRQLVKMMFDELIKDYCYCDFENEISVSELASYLHEHHDIKGVLFNQTDYLLADEKQRFIYNSLHEKRFLVTQDESGFAFSPVKDEGFSNHLSCHTDIADTSVDIIELTELLNKQ</sequence>
<keyword evidence="2" id="KW-1185">Reference proteome</keyword>
<reference evidence="1" key="1">
    <citation type="submission" date="2023-07" db="EMBL/GenBank/DDBJ databases">
        <title>Genome content predicts the carbon catabolic preferences of heterotrophic bacteria.</title>
        <authorList>
            <person name="Gralka M."/>
        </authorList>
    </citation>
    <scope>NUCLEOTIDE SEQUENCE</scope>
    <source>
        <strain evidence="1">4G09</strain>
    </source>
</reference>
<evidence type="ECO:0000313" key="1">
    <source>
        <dbReference type="EMBL" id="MDP2565199.1"/>
    </source>
</evidence>
<protein>
    <submittedName>
        <fullName evidence="1">Uncharacterized protein</fullName>
    </submittedName>
</protein>
<dbReference type="EMBL" id="JAUYVT010000009">
    <property type="protein sequence ID" value="MDP2565199.1"/>
    <property type="molecule type" value="Genomic_DNA"/>
</dbReference>
<organism evidence="1 2">
    <name type="scientific">Pseudoalteromonas marina</name>
    <dbReference type="NCBI Taxonomy" id="267375"/>
    <lineage>
        <taxon>Bacteria</taxon>
        <taxon>Pseudomonadati</taxon>
        <taxon>Pseudomonadota</taxon>
        <taxon>Gammaproteobacteria</taxon>
        <taxon>Alteromonadales</taxon>
        <taxon>Pseudoalteromonadaceae</taxon>
        <taxon>Pseudoalteromonas</taxon>
    </lineage>
</organism>
<comment type="caution">
    <text evidence="1">The sequence shown here is derived from an EMBL/GenBank/DDBJ whole genome shotgun (WGS) entry which is preliminary data.</text>
</comment>
<evidence type="ECO:0000313" key="2">
    <source>
        <dbReference type="Proteomes" id="UP001177212"/>
    </source>
</evidence>
<name>A0ABT9FEW5_9GAMM</name>
<gene>
    <name evidence="1" type="ORF">Q8W34_11205</name>
</gene>
<accession>A0ABT9FEW5</accession>
<proteinExistence type="predicted"/>
<dbReference type="RefSeq" id="WP_006793185.1">
    <property type="nucleotide sequence ID" value="NZ_AHCB03000007.1"/>
</dbReference>
<dbReference type="Proteomes" id="UP001177212">
    <property type="component" value="Unassembled WGS sequence"/>
</dbReference>